<proteinExistence type="predicted"/>
<keyword evidence="1" id="KW-0732">Signal</keyword>
<dbReference type="PANTHER" id="PTHR33376:SF5">
    <property type="entry name" value="EXTRACYTOPLASMIC SOLUTE RECEPTOR PROTEIN"/>
    <property type="match status" value="1"/>
</dbReference>
<gene>
    <name evidence="2" type="ORF">KRX52_10535</name>
</gene>
<evidence type="ECO:0000313" key="3">
    <source>
        <dbReference type="Proteomes" id="UP000813068"/>
    </source>
</evidence>
<dbReference type="Pfam" id="PF03480">
    <property type="entry name" value="DctP"/>
    <property type="match status" value="1"/>
</dbReference>
<accession>A0ABS6MXX6</accession>
<dbReference type="InterPro" id="IPR026289">
    <property type="entry name" value="SBP_TakP-like"/>
</dbReference>
<dbReference type="EMBL" id="JAHRGL010000022">
    <property type="protein sequence ID" value="MBV2133234.1"/>
    <property type="molecule type" value="Genomic_DNA"/>
</dbReference>
<dbReference type="CDD" id="cd13604">
    <property type="entry name" value="PBP2_TRAP_ketoacid_lactate_like"/>
    <property type="match status" value="1"/>
</dbReference>
<comment type="caution">
    <text evidence="2">The sequence shown here is derived from an EMBL/GenBank/DDBJ whole genome shotgun (WGS) entry which is preliminary data.</text>
</comment>
<dbReference type="InterPro" id="IPR018389">
    <property type="entry name" value="DctP_fam"/>
</dbReference>
<dbReference type="PANTHER" id="PTHR33376">
    <property type="match status" value="1"/>
</dbReference>
<dbReference type="Proteomes" id="UP000813068">
    <property type="component" value="Unassembled WGS sequence"/>
</dbReference>
<name>A0ABS6MXX6_9GAMM</name>
<dbReference type="PIRSF" id="PIRSF039026">
    <property type="entry name" value="SiaP"/>
    <property type="match status" value="1"/>
</dbReference>
<keyword evidence="3" id="KW-1185">Reference proteome</keyword>
<sequence>MHRRQVFAAATTLLAALGLAGCRPEPAAPQDAAQPAPAPQPRFTWTMLTAWPQDHPGLGSGAVSFAQRVEAMSGGRLSIEVSAAGERVPAQGVFDVVSRGSAELGHSAAYFWSGKTAAAPFFTAIPFGLSATEMHAWLQHGGGMALWEEAYAPFGIKPLLVGNTGMRMGGWFNKEINSLQDFEGLRVRMPGLGGEVLKRFAATTVNLDESEVPVALYNGTIDATDGGGPYNDLAAGLHQFARFYYYPGWQAPQAAIELLINRKAWDALPADLKAIVEEAARGSTQLMLDEYAYNNAHALAELRRQGVVLKRFPDQVLAALHHESEQVLEQLARQNALNGRIRASLQAFREQAGEMSKVAEKELYNAR</sequence>
<dbReference type="RefSeq" id="WP_217681694.1">
    <property type="nucleotide sequence ID" value="NZ_JAHRGL010000022.1"/>
</dbReference>
<reference evidence="2 3" key="1">
    <citation type="submission" date="2021-06" db="EMBL/GenBank/DDBJ databases">
        <title>Differences between aerobic and microaerobic xylene degrading microbial communities.</title>
        <authorList>
            <person name="Banerjee S."/>
            <person name="Tancsics A."/>
        </authorList>
    </citation>
    <scope>NUCLEOTIDE SEQUENCE [LARGE SCALE GENOMIC DNA]</scope>
    <source>
        <strain evidence="2 3">MAP12</strain>
    </source>
</reference>
<evidence type="ECO:0000313" key="2">
    <source>
        <dbReference type="EMBL" id="MBV2133234.1"/>
    </source>
</evidence>
<protein>
    <submittedName>
        <fullName evidence="2">TRAP transporter substrate-binding protein</fullName>
    </submittedName>
</protein>
<feature type="chain" id="PRO_5047016351" evidence="1">
    <location>
        <begin position="28"/>
        <end position="367"/>
    </location>
</feature>
<feature type="signal peptide" evidence="1">
    <location>
        <begin position="1"/>
        <end position="27"/>
    </location>
</feature>
<organism evidence="2 3">
    <name type="scientific">Geopseudomonas aromaticivorans</name>
    <dbReference type="NCBI Taxonomy" id="2849492"/>
    <lineage>
        <taxon>Bacteria</taxon>
        <taxon>Pseudomonadati</taxon>
        <taxon>Pseudomonadota</taxon>
        <taxon>Gammaproteobacteria</taxon>
        <taxon>Pseudomonadales</taxon>
        <taxon>Pseudomonadaceae</taxon>
        <taxon>Geopseudomonas</taxon>
    </lineage>
</organism>
<evidence type="ECO:0000256" key="1">
    <source>
        <dbReference type="SAM" id="SignalP"/>
    </source>
</evidence>
<dbReference type="PROSITE" id="PS51257">
    <property type="entry name" value="PROKAR_LIPOPROTEIN"/>
    <property type="match status" value="1"/>
</dbReference>